<sequence>MPVATSPSAVPRPTTVKMEDRKRPAANADDVAPPSKRQAVNGTSKSKDDSNDSREEAWIEDSLFIMQCLDPAYSQIPRSLTRPRCT</sequence>
<name>A0ABR3DJW3_NEUIN</name>
<evidence type="ECO:0000313" key="2">
    <source>
        <dbReference type="EMBL" id="KAL0472965.1"/>
    </source>
</evidence>
<organism evidence="2 3">
    <name type="scientific">Neurospora intermedia</name>
    <dbReference type="NCBI Taxonomy" id="5142"/>
    <lineage>
        <taxon>Eukaryota</taxon>
        <taxon>Fungi</taxon>
        <taxon>Dikarya</taxon>
        <taxon>Ascomycota</taxon>
        <taxon>Pezizomycotina</taxon>
        <taxon>Sordariomycetes</taxon>
        <taxon>Sordariomycetidae</taxon>
        <taxon>Sordariales</taxon>
        <taxon>Sordariaceae</taxon>
        <taxon>Neurospora</taxon>
    </lineage>
</organism>
<proteinExistence type="predicted"/>
<keyword evidence="3" id="KW-1185">Reference proteome</keyword>
<comment type="caution">
    <text evidence="2">The sequence shown here is derived from an EMBL/GenBank/DDBJ whole genome shotgun (WGS) entry which is preliminary data.</text>
</comment>
<dbReference type="Proteomes" id="UP001451303">
    <property type="component" value="Unassembled WGS sequence"/>
</dbReference>
<gene>
    <name evidence="2" type="ORF">QR685DRAFT_157705</name>
</gene>
<reference evidence="2 3" key="1">
    <citation type="submission" date="2023-09" db="EMBL/GenBank/DDBJ databases">
        <title>Multi-omics analysis of a traditional fermented food reveals byproduct-associated fungal strains for waste-to-food upcycling.</title>
        <authorList>
            <consortium name="Lawrence Berkeley National Laboratory"/>
            <person name="Rekdal V.M."/>
            <person name="Villalobos-Escobedo J.M."/>
            <person name="Rodriguez-Valeron N."/>
            <person name="Garcia M.O."/>
            <person name="Vasquez D.P."/>
            <person name="Damayanti I."/>
            <person name="Sorensen P.M."/>
            <person name="Baidoo E.E."/>
            <person name="De Carvalho A.C."/>
            <person name="Riley R."/>
            <person name="Lipzen A."/>
            <person name="He G."/>
            <person name="Yan M."/>
            <person name="Haridas S."/>
            <person name="Daum C."/>
            <person name="Yoshinaga Y."/>
            <person name="Ng V."/>
            <person name="Grigoriev I.V."/>
            <person name="Munk R."/>
            <person name="Nuraida L."/>
            <person name="Wijaya C.H."/>
            <person name="Morales P.-C."/>
            <person name="Keasling J.D."/>
        </authorList>
    </citation>
    <scope>NUCLEOTIDE SEQUENCE [LARGE SCALE GENOMIC DNA]</scope>
    <source>
        <strain evidence="2 3">FGSC 2613</strain>
    </source>
</reference>
<protein>
    <submittedName>
        <fullName evidence="2">Uncharacterized protein</fullName>
    </submittedName>
</protein>
<dbReference type="EMBL" id="JAVLET010000002">
    <property type="protein sequence ID" value="KAL0472965.1"/>
    <property type="molecule type" value="Genomic_DNA"/>
</dbReference>
<evidence type="ECO:0000313" key="3">
    <source>
        <dbReference type="Proteomes" id="UP001451303"/>
    </source>
</evidence>
<feature type="compositionally biased region" description="Basic and acidic residues" evidence="1">
    <location>
        <begin position="45"/>
        <end position="54"/>
    </location>
</feature>
<evidence type="ECO:0000256" key="1">
    <source>
        <dbReference type="SAM" id="MobiDB-lite"/>
    </source>
</evidence>
<accession>A0ABR3DJW3</accession>
<feature type="region of interest" description="Disordered" evidence="1">
    <location>
        <begin position="1"/>
        <end position="54"/>
    </location>
</feature>